<evidence type="ECO:0000256" key="2">
    <source>
        <dbReference type="ARBA" id="ARBA00022664"/>
    </source>
</evidence>
<organism evidence="7 8">
    <name type="scientific">Cephalotrichum gorgonifer</name>
    <dbReference type="NCBI Taxonomy" id="2041049"/>
    <lineage>
        <taxon>Eukaryota</taxon>
        <taxon>Fungi</taxon>
        <taxon>Dikarya</taxon>
        <taxon>Ascomycota</taxon>
        <taxon>Pezizomycotina</taxon>
        <taxon>Sordariomycetes</taxon>
        <taxon>Hypocreomycetidae</taxon>
        <taxon>Microascales</taxon>
        <taxon>Microascaceae</taxon>
        <taxon>Cephalotrichum</taxon>
    </lineage>
</organism>
<dbReference type="Proteomes" id="UP001187682">
    <property type="component" value="Unassembled WGS sequence"/>
</dbReference>
<evidence type="ECO:0000256" key="1">
    <source>
        <dbReference type="ARBA" id="ARBA00022574"/>
    </source>
</evidence>
<dbReference type="PRINTS" id="PR00320">
    <property type="entry name" value="GPROTEINBRPT"/>
</dbReference>
<keyword evidence="1 5" id="KW-0853">WD repeat</keyword>
<dbReference type="CDD" id="cd00200">
    <property type="entry name" value="WD40"/>
    <property type="match status" value="1"/>
</dbReference>
<dbReference type="PROSITE" id="PS50294">
    <property type="entry name" value="WD_REPEATS_REGION"/>
    <property type="match status" value="4"/>
</dbReference>
<dbReference type="Gene3D" id="2.130.10.10">
    <property type="entry name" value="YVTN repeat-like/Quinoprotein amine dehydrogenase"/>
    <property type="match status" value="1"/>
</dbReference>
<comment type="caution">
    <text evidence="7">The sequence shown here is derived from an EMBL/GenBank/DDBJ whole genome shotgun (WGS) entry which is preliminary data.</text>
</comment>
<dbReference type="PROSITE" id="PS00678">
    <property type="entry name" value="WD_REPEATS_1"/>
    <property type="match status" value="2"/>
</dbReference>
<name>A0AAE8SSH5_9PEZI</name>
<feature type="repeat" description="WD" evidence="5">
    <location>
        <begin position="145"/>
        <end position="187"/>
    </location>
</feature>
<feature type="repeat" description="WD" evidence="5">
    <location>
        <begin position="231"/>
        <end position="265"/>
    </location>
</feature>
<dbReference type="GO" id="GO:0071013">
    <property type="term" value="C:catalytic step 2 spliceosome"/>
    <property type="evidence" value="ECO:0007669"/>
    <property type="project" value="TreeGrafter"/>
</dbReference>
<dbReference type="InterPro" id="IPR019775">
    <property type="entry name" value="WD40_repeat_CS"/>
</dbReference>
<dbReference type="PROSITE" id="PS50082">
    <property type="entry name" value="WD_REPEATS_2"/>
    <property type="match status" value="7"/>
</dbReference>
<dbReference type="InterPro" id="IPR001680">
    <property type="entry name" value="WD40_rpt"/>
</dbReference>
<dbReference type="InterPro" id="IPR015943">
    <property type="entry name" value="WD40/YVTN_repeat-like_dom_sf"/>
</dbReference>
<dbReference type="InterPro" id="IPR020472">
    <property type="entry name" value="WD40_PAC1"/>
</dbReference>
<dbReference type="InterPro" id="IPR036322">
    <property type="entry name" value="WD40_repeat_dom_sf"/>
</dbReference>
<evidence type="ECO:0000256" key="6">
    <source>
        <dbReference type="SAM" id="MobiDB-lite"/>
    </source>
</evidence>
<dbReference type="PANTHER" id="PTHR44006">
    <property type="entry name" value="U5 SMALL NUCLEAR RIBONUCLEOPROTEIN 40 KDA PROTEIN"/>
    <property type="match status" value="1"/>
</dbReference>
<accession>A0AAE8SSH5</accession>
<dbReference type="GO" id="GO:0006397">
    <property type="term" value="P:mRNA processing"/>
    <property type="evidence" value="ECO:0007669"/>
    <property type="project" value="UniProtKB-KW"/>
</dbReference>
<reference evidence="7" key="1">
    <citation type="submission" date="2018-03" db="EMBL/GenBank/DDBJ databases">
        <authorList>
            <person name="Guldener U."/>
        </authorList>
    </citation>
    <scope>NUCLEOTIDE SEQUENCE</scope>
</reference>
<dbReference type="GO" id="GO:0008380">
    <property type="term" value="P:RNA splicing"/>
    <property type="evidence" value="ECO:0007669"/>
    <property type="project" value="UniProtKB-KW"/>
</dbReference>
<feature type="repeat" description="WD" evidence="5">
    <location>
        <begin position="60"/>
        <end position="91"/>
    </location>
</feature>
<dbReference type="Pfam" id="PF00400">
    <property type="entry name" value="WD40"/>
    <property type="match status" value="7"/>
</dbReference>
<gene>
    <name evidence="7" type="ORF">DNG_02354</name>
</gene>
<dbReference type="EMBL" id="ONZQ02000003">
    <property type="protein sequence ID" value="SPN99502.1"/>
    <property type="molecule type" value="Genomic_DNA"/>
</dbReference>
<proteinExistence type="predicted"/>
<dbReference type="PANTHER" id="PTHR44006:SF1">
    <property type="entry name" value="U5 SMALL NUCLEAR RIBONUCLEOPROTEIN 40 KDA PROTEIN"/>
    <property type="match status" value="1"/>
</dbReference>
<evidence type="ECO:0000256" key="5">
    <source>
        <dbReference type="PROSITE-ProRule" id="PRU00221"/>
    </source>
</evidence>
<feature type="repeat" description="WD" evidence="5">
    <location>
        <begin position="281"/>
        <end position="322"/>
    </location>
</feature>
<dbReference type="SUPFAM" id="SSF50978">
    <property type="entry name" value="WD40 repeat-like"/>
    <property type="match status" value="1"/>
</dbReference>
<feature type="repeat" description="WD" evidence="5">
    <location>
        <begin position="103"/>
        <end position="144"/>
    </location>
</feature>
<evidence type="ECO:0000256" key="3">
    <source>
        <dbReference type="ARBA" id="ARBA00022737"/>
    </source>
</evidence>
<dbReference type="AlphaFoldDB" id="A0AAE8SSH5"/>
<feature type="region of interest" description="Disordered" evidence="6">
    <location>
        <begin position="1"/>
        <end position="31"/>
    </location>
</feature>
<evidence type="ECO:0000256" key="4">
    <source>
        <dbReference type="ARBA" id="ARBA00023187"/>
    </source>
</evidence>
<dbReference type="GO" id="GO:0003723">
    <property type="term" value="F:RNA binding"/>
    <property type="evidence" value="ECO:0007669"/>
    <property type="project" value="TreeGrafter"/>
</dbReference>
<dbReference type="InterPro" id="IPR052234">
    <property type="entry name" value="U5_snRNP_Component"/>
</dbReference>
<feature type="repeat" description="WD" evidence="5">
    <location>
        <begin position="194"/>
        <end position="228"/>
    </location>
</feature>
<evidence type="ECO:0000313" key="8">
    <source>
        <dbReference type="Proteomes" id="UP001187682"/>
    </source>
</evidence>
<keyword evidence="3" id="KW-0677">Repeat</keyword>
<keyword evidence="8" id="KW-1185">Reference proteome</keyword>
<keyword evidence="4" id="KW-0508">mRNA splicing</keyword>
<evidence type="ECO:0000313" key="7">
    <source>
        <dbReference type="EMBL" id="SPN99502.1"/>
    </source>
</evidence>
<sequence length="358" mass="38731">MSGEKRQASDELASQQLVKRPNLGPGSSTALSRFNATGENGALIQTAPRTSGLEAPVMQLSGHSGEIFAAKFDPTGNNIASGSMDRSILLWRTYGNCENYGVLNGHRGAILDLQWSRDSSILFSASADTHLASWDLESGARIRRYIGHEDIVNTLDISRRGEELLISGGDDCTIGIWDPRSKNAVDYIQTDYPVTAVAVSEAGNEIYSGSIDGDIRAWDLRKKSQVFSMLGPQDTDTITSLRVSPDSQSLLSFSMDGAARTWDIRPFAPTERLIRTFDGASRGLENNLIKASWDSDGKRLAAGSGDGTVLVWSNDTGKLLYKLPGHKGTVNCAEFSPGKEPIILTASSDRTMLLGELR</sequence>
<dbReference type="SMART" id="SM00320">
    <property type="entry name" value="WD40"/>
    <property type="match status" value="7"/>
</dbReference>
<protein>
    <submittedName>
        <fullName evidence="7">Probable U5 snRNP-specific 40 kD protein (Novel WD-40 repeat protein)</fullName>
    </submittedName>
</protein>
<feature type="repeat" description="WD" evidence="5">
    <location>
        <begin position="323"/>
        <end position="358"/>
    </location>
</feature>
<keyword evidence="2" id="KW-0507">mRNA processing</keyword>